<dbReference type="InterPro" id="IPR013517">
    <property type="entry name" value="FG-GAP"/>
</dbReference>
<dbReference type="InterPro" id="IPR028994">
    <property type="entry name" value="Integrin_alpha_N"/>
</dbReference>
<organism evidence="2 3">
    <name type="scientific">Parapedobacter indicus</name>
    <dbReference type="NCBI Taxonomy" id="1477437"/>
    <lineage>
        <taxon>Bacteria</taxon>
        <taxon>Pseudomonadati</taxon>
        <taxon>Bacteroidota</taxon>
        <taxon>Sphingobacteriia</taxon>
        <taxon>Sphingobacteriales</taxon>
        <taxon>Sphingobacteriaceae</taxon>
        <taxon>Parapedobacter</taxon>
    </lineage>
</organism>
<evidence type="ECO:0000313" key="2">
    <source>
        <dbReference type="EMBL" id="SFI12489.1"/>
    </source>
</evidence>
<proteinExistence type="predicted"/>
<name>A0A1I3FMP9_9SPHI</name>
<dbReference type="PANTHER" id="PTHR45460">
    <property type="entry name" value="SIMILAR TO CYSTEINE PROTEINASE"/>
    <property type="match status" value="1"/>
</dbReference>
<dbReference type="Proteomes" id="UP000198670">
    <property type="component" value="Unassembled WGS sequence"/>
</dbReference>
<dbReference type="Pfam" id="PF13517">
    <property type="entry name" value="FG-GAP_3"/>
    <property type="match status" value="2"/>
</dbReference>
<evidence type="ECO:0000256" key="1">
    <source>
        <dbReference type="ARBA" id="ARBA00022729"/>
    </source>
</evidence>
<dbReference type="SUPFAM" id="SSF69318">
    <property type="entry name" value="Integrin alpha N-terminal domain"/>
    <property type="match status" value="1"/>
</dbReference>
<dbReference type="PANTHER" id="PTHR45460:SF2">
    <property type="entry name" value="ALPHA 1,3 GLUCANASE, GH71 FAMILY (EUROFUNG)"/>
    <property type="match status" value="1"/>
</dbReference>
<dbReference type="Gene3D" id="2.130.10.130">
    <property type="entry name" value="Integrin alpha, N-terminal"/>
    <property type="match status" value="1"/>
</dbReference>
<reference evidence="2 3" key="1">
    <citation type="submission" date="2016-10" db="EMBL/GenBank/DDBJ databases">
        <authorList>
            <person name="de Groot N.N."/>
        </authorList>
    </citation>
    <scope>NUCLEOTIDE SEQUENCE [LARGE SCALE GENOMIC DNA]</scope>
    <source>
        <strain evidence="2 3">RK1</strain>
    </source>
</reference>
<sequence length="492" mass="55568">MQSAPTEPSGEGLARQYCGMCHRYPAPALLDKKTWVNNVLPNMGWRLGIRQPGEDPYNGMDTAEQAVLRSMNVYPDNPVITPEAWKKIVDYYEQEASVKPTPQPTHPPIDRTLDLFGINPLYVEEKLIPQTTLLKFDRNTNQLFMGDASNFLYVLDHRFTFQSAWQLESPAVDIDFPKQQPPRLLTIGTIHPSGLAWGRFLTFDTTGSTPPSRLINIPNLPRPVEFSVADLNGDDREDLIVCGFGHYTGKLSWYDNFQSDQEHVLSLLPGTLNAQIEDFNRDGKPDIMALTGQALEGISIFYNQGNGQFEEKRILNFHPAFGSSYFELADFNGDGHADILLTNGDNWDYSRIDKSFHGVRIYFNDGNDNFNEAWFFPLHGASKAIARDFDNDGDLDIAAIAFYSSENEPGNGFMYFSNEGSLDFKPHSFPSAATGKWLCMEVADFDHDGDEDIVLGAYIHNLAELNQFFRQQTTQYPHLLVLTNRSEKISPH</sequence>
<dbReference type="STRING" id="1477437.SAMN05444682_102407"/>
<dbReference type="EMBL" id="FOQO01000002">
    <property type="protein sequence ID" value="SFI12489.1"/>
    <property type="molecule type" value="Genomic_DNA"/>
</dbReference>
<keyword evidence="3" id="KW-1185">Reference proteome</keyword>
<keyword evidence="1" id="KW-0732">Signal</keyword>
<gene>
    <name evidence="2" type="ORF">SAMN05444682_102407</name>
</gene>
<accession>A0A1I3FMP9</accession>
<protein>
    <submittedName>
        <fullName evidence="2">Repeat domain-containing protein</fullName>
    </submittedName>
</protein>
<dbReference type="AlphaFoldDB" id="A0A1I3FMP9"/>
<dbReference type="RefSeq" id="WP_177195045.1">
    <property type="nucleotide sequence ID" value="NZ_FOQO01000002.1"/>
</dbReference>
<evidence type="ECO:0000313" key="3">
    <source>
        <dbReference type="Proteomes" id="UP000198670"/>
    </source>
</evidence>